<protein>
    <submittedName>
        <fullName evidence="1">Uncharacterized protein</fullName>
    </submittedName>
</protein>
<name>A0A4R2K0W5_9PSEU</name>
<evidence type="ECO:0000313" key="1">
    <source>
        <dbReference type="EMBL" id="TCO65924.1"/>
    </source>
</evidence>
<dbReference type="RefSeq" id="WP_132112673.1">
    <property type="nucleotide sequence ID" value="NZ_SLWS01000001.1"/>
</dbReference>
<dbReference type="OrthoDB" id="3689449at2"/>
<comment type="caution">
    <text evidence="1">The sequence shown here is derived from an EMBL/GenBank/DDBJ whole genome shotgun (WGS) entry which is preliminary data.</text>
</comment>
<keyword evidence="2" id="KW-1185">Reference proteome</keyword>
<sequence>MTEQPDFPTHGSNRALGLARIEYAEMLFQEAPEPCGAPQPTSELTAQVQASVFLAMYYEMRHGHDLIAAHAQALEEHRAAMLQLTRAYEADQLMPALQNELPPAREPVD</sequence>
<organism evidence="1 2">
    <name type="scientific">Actinocrispum wychmicini</name>
    <dbReference type="NCBI Taxonomy" id="1213861"/>
    <lineage>
        <taxon>Bacteria</taxon>
        <taxon>Bacillati</taxon>
        <taxon>Actinomycetota</taxon>
        <taxon>Actinomycetes</taxon>
        <taxon>Pseudonocardiales</taxon>
        <taxon>Pseudonocardiaceae</taxon>
        <taxon>Actinocrispum</taxon>
    </lineage>
</organism>
<dbReference type="Proteomes" id="UP000295680">
    <property type="component" value="Unassembled WGS sequence"/>
</dbReference>
<dbReference type="EMBL" id="SLWS01000001">
    <property type="protein sequence ID" value="TCO65924.1"/>
    <property type="molecule type" value="Genomic_DNA"/>
</dbReference>
<evidence type="ECO:0000313" key="2">
    <source>
        <dbReference type="Proteomes" id="UP000295680"/>
    </source>
</evidence>
<proteinExistence type="predicted"/>
<accession>A0A4R2K0W5</accession>
<dbReference type="AlphaFoldDB" id="A0A4R2K0W5"/>
<gene>
    <name evidence="1" type="ORF">EV192_1011716</name>
</gene>
<reference evidence="1 2" key="1">
    <citation type="submission" date="2019-03" db="EMBL/GenBank/DDBJ databases">
        <title>Genomic Encyclopedia of Type Strains, Phase IV (KMG-IV): sequencing the most valuable type-strain genomes for metagenomic binning, comparative biology and taxonomic classification.</title>
        <authorList>
            <person name="Goeker M."/>
        </authorList>
    </citation>
    <scope>NUCLEOTIDE SEQUENCE [LARGE SCALE GENOMIC DNA]</scope>
    <source>
        <strain evidence="1 2">DSM 45934</strain>
    </source>
</reference>